<evidence type="ECO:0000313" key="2">
    <source>
        <dbReference type="Proteomes" id="UP000824881"/>
    </source>
</evidence>
<evidence type="ECO:0000313" key="1">
    <source>
        <dbReference type="EMBL" id="KAG9226989.1"/>
    </source>
</evidence>
<organism evidence="1 2">
    <name type="scientific">Pleurotus cornucopiae</name>
    <name type="common">Cornucopia mushroom</name>
    <dbReference type="NCBI Taxonomy" id="5321"/>
    <lineage>
        <taxon>Eukaryota</taxon>
        <taxon>Fungi</taxon>
        <taxon>Dikarya</taxon>
        <taxon>Basidiomycota</taxon>
        <taxon>Agaricomycotina</taxon>
        <taxon>Agaricomycetes</taxon>
        <taxon>Agaricomycetidae</taxon>
        <taxon>Agaricales</taxon>
        <taxon>Pleurotineae</taxon>
        <taxon>Pleurotaceae</taxon>
        <taxon>Pleurotus</taxon>
    </lineage>
</organism>
<dbReference type="Proteomes" id="UP000824881">
    <property type="component" value="Unassembled WGS sequence"/>
</dbReference>
<dbReference type="EMBL" id="WQMT02000002">
    <property type="protein sequence ID" value="KAG9226989.1"/>
    <property type="molecule type" value="Genomic_DNA"/>
</dbReference>
<proteinExistence type="predicted"/>
<name>A0ACB7JB15_PLECO</name>
<keyword evidence="2" id="KW-1185">Reference proteome</keyword>
<reference evidence="1 2" key="1">
    <citation type="journal article" date="2021" name="Appl. Environ. Microbiol.">
        <title>Genetic linkage and physical mapping for an oyster mushroom Pleurotus cornucopiae and QTL analysis for the trait cap color.</title>
        <authorList>
            <person name="Zhang Y."/>
            <person name="Gao W."/>
            <person name="Sonnenberg A."/>
            <person name="Chen Q."/>
            <person name="Zhang J."/>
            <person name="Huang C."/>
        </authorList>
    </citation>
    <scope>NUCLEOTIDE SEQUENCE [LARGE SCALE GENOMIC DNA]</scope>
    <source>
        <strain evidence="1">CCMSSC00406</strain>
    </source>
</reference>
<gene>
    <name evidence="1" type="ORF">CCMSSC00406_0008961</name>
</gene>
<accession>A0ACB7JB15</accession>
<protein>
    <submittedName>
        <fullName evidence="1">Uncharacterized protein</fullName>
    </submittedName>
</protein>
<comment type="caution">
    <text evidence="1">The sequence shown here is derived from an EMBL/GenBank/DDBJ whole genome shotgun (WGS) entry which is preliminary data.</text>
</comment>
<sequence length="252" mass="25042">MKIPTTSTTPAAVDALGDMMALVSISPARARLLGRALLAYADSFGPEDAEDTSVMSSSPADGSAASASTTSVPVSTAPAVANVTGTVPAPTTSAAVIPAPTTSAVVIPPLTTSAPALPVLTAPAVANATGTPPSVAPTPTVTSSAVTAGSATLVGASDDDDDSEPNIPPPGFVGAWPVSPMYDYAIPDYNEVGPYYVVVRGTEIGVFAGWDVVSPLVTGVPGAIHRRTATVALGIARMETALEHGSAAVIYM</sequence>